<dbReference type="InterPro" id="IPR040217">
    <property type="entry name" value="ACR1-12"/>
</dbReference>
<dbReference type="CDD" id="cd04873">
    <property type="entry name" value="ACT_UUR-ACR-like"/>
    <property type="match status" value="1"/>
</dbReference>
<evidence type="ECO:0000259" key="2">
    <source>
        <dbReference type="PROSITE" id="PS51671"/>
    </source>
</evidence>
<name>A0ABP1GDX7_9CHLO</name>
<dbReference type="InterPro" id="IPR002912">
    <property type="entry name" value="ACT_dom"/>
</dbReference>
<feature type="domain" description="ACT" evidence="2">
    <location>
        <begin position="151"/>
        <end position="230"/>
    </location>
</feature>
<comment type="caution">
    <text evidence="3">The sequence shown here is derived from an EMBL/GenBank/DDBJ whole genome shotgun (WGS) entry which is preliminary data.</text>
</comment>
<evidence type="ECO:0000256" key="1">
    <source>
        <dbReference type="ARBA" id="ARBA00022737"/>
    </source>
</evidence>
<reference evidence="3 4" key="1">
    <citation type="submission" date="2024-06" db="EMBL/GenBank/DDBJ databases">
        <authorList>
            <person name="Kraege A."/>
            <person name="Thomma B."/>
        </authorList>
    </citation>
    <scope>NUCLEOTIDE SEQUENCE [LARGE SCALE GENOMIC DNA]</scope>
</reference>
<organism evidence="3 4">
    <name type="scientific">Coccomyxa viridis</name>
    <dbReference type="NCBI Taxonomy" id="1274662"/>
    <lineage>
        <taxon>Eukaryota</taxon>
        <taxon>Viridiplantae</taxon>
        <taxon>Chlorophyta</taxon>
        <taxon>core chlorophytes</taxon>
        <taxon>Trebouxiophyceae</taxon>
        <taxon>Trebouxiophyceae incertae sedis</taxon>
        <taxon>Coccomyxaceae</taxon>
        <taxon>Coccomyxa</taxon>
    </lineage>
</organism>
<dbReference type="PANTHER" id="PTHR31096:SF22">
    <property type="entry name" value="ACT DOMAIN-CONTAINING PROTEIN ACR4"/>
    <property type="match status" value="1"/>
</dbReference>
<keyword evidence="1" id="KW-0677">Repeat</keyword>
<dbReference type="Gene3D" id="3.30.70.260">
    <property type="match status" value="1"/>
</dbReference>
<feature type="domain" description="ACT" evidence="2">
    <location>
        <begin position="342"/>
        <end position="420"/>
    </location>
</feature>
<accession>A0ABP1GDX7</accession>
<dbReference type="SUPFAM" id="SSF55021">
    <property type="entry name" value="ACT-like"/>
    <property type="match status" value="2"/>
</dbReference>
<protein>
    <submittedName>
        <fullName evidence="3">G12223 protein</fullName>
    </submittedName>
</protein>
<evidence type="ECO:0000313" key="4">
    <source>
        <dbReference type="Proteomes" id="UP001497392"/>
    </source>
</evidence>
<dbReference type="PROSITE" id="PS51671">
    <property type="entry name" value="ACT"/>
    <property type="match status" value="3"/>
</dbReference>
<proteinExistence type="predicted"/>
<keyword evidence="4" id="KW-1185">Reference proteome</keyword>
<gene>
    <name evidence="3" type="primary">g12223</name>
    <name evidence="3" type="ORF">VP750_LOCUS10892</name>
</gene>
<feature type="domain" description="ACT" evidence="2">
    <location>
        <begin position="64"/>
        <end position="142"/>
    </location>
</feature>
<dbReference type="PANTHER" id="PTHR31096">
    <property type="entry name" value="ACT DOMAIN-CONTAINING PROTEIN ACR4-RELATED"/>
    <property type="match status" value="1"/>
</dbReference>
<dbReference type="EMBL" id="CAXHTA020000019">
    <property type="protein sequence ID" value="CAL5228986.1"/>
    <property type="molecule type" value="Genomic_DNA"/>
</dbReference>
<evidence type="ECO:0000313" key="3">
    <source>
        <dbReference type="EMBL" id="CAL5228986.1"/>
    </source>
</evidence>
<dbReference type="InterPro" id="IPR045865">
    <property type="entry name" value="ACT-like_dom_sf"/>
</dbReference>
<sequence length="534" mass="57894">MSYTWGGLGTRRTSVASFQEWKAEEVGRREGRRGEDLAEYATLALRIDPPSVVVDNDSSPTCSVLRIDSANRPGTLIEVVQYLLGLGLCVQSATISSDRSWFYDVFDITEADGSKVENSRKLEALNQMLSADHGSGALLDDSMHVSPDSTVIELSGPDRAGKLAEVTKLLMNNGCNVRSAAVWTYKGRVAFVLSVLEKNRPIADRLKLQRLSQIMLDIMGGDLGIVTMDQVSGHVHHDRRLHQMMLAEDCKAWDVRYGASQDKQLSNRPATAASTRLAELSSSSACLPSHGSPTDSASSLHAECLLTQDSSGDDAGSSAFRSTKHSKPDVSIVRCKHTGYWLVNISCKDRNKLLFDTVCTLADLDYDVYHATIKSCDGMATQEYYVRPRYGFPWDARRAEKLAAMLEASIQRRFPRGLKVHVQSVDSFGCLAALTAVLRDAGLTITRAKVRTNAAHNMCGHTFYVMDAGGSAPQRSTVEAACAQLGGQLMEPSPNQGPLSSSGTISFSFMGQQWRSSWGGSAGSPDSGVFSGSA</sequence>
<dbReference type="Proteomes" id="UP001497392">
    <property type="component" value="Unassembled WGS sequence"/>
</dbReference>